<sequence>MQLVRQLEKDFQLSVASDLIFNAQTAEELVVETQFFLEKVAVNTPAKFSSLLYRIDVAEADINNLQAGNLAEYLEQVTFLVLKREFQKVYIRNTL</sequence>
<evidence type="ECO:0000313" key="1">
    <source>
        <dbReference type="EMBL" id="TDS61522.1"/>
    </source>
</evidence>
<dbReference type="AlphaFoldDB" id="A0A4R7F0H6"/>
<keyword evidence="2" id="KW-1185">Reference proteome</keyword>
<gene>
    <name evidence="1" type="ORF">C8P70_10863</name>
</gene>
<protein>
    <submittedName>
        <fullName evidence="1">Uncharacterized protein</fullName>
    </submittedName>
</protein>
<reference evidence="1 2" key="1">
    <citation type="submission" date="2019-03" db="EMBL/GenBank/DDBJ databases">
        <title>Genomic Encyclopedia of Archaeal and Bacterial Type Strains, Phase II (KMG-II): from individual species to whole genera.</title>
        <authorList>
            <person name="Goeker M."/>
        </authorList>
    </citation>
    <scope>NUCLEOTIDE SEQUENCE [LARGE SCALE GENOMIC DNA]</scope>
    <source>
        <strain evidence="1 2">DSM 28213</strain>
    </source>
</reference>
<accession>A0A4R7F0H6</accession>
<dbReference type="Proteomes" id="UP000295215">
    <property type="component" value="Unassembled WGS sequence"/>
</dbReference>
<dbReference type="OrthoDB" id="1120195at2"/>
<comment type="caution">
    <text evidence="1">The sequence shown here is derived from an EMBL/GenBank/DDBJ whole genome shotgun (WGS) entry which is preliminary data.</text>
</comment>
<proteinExistence type="predicted"/>
<organism evidence="1 2">
    <name type="scientific">Myroides indicus</name>
    <dbReference type="NCBI Taxonomy" id="1323422"/>
    <lineage>
        <taxon>Bacteria</taxon>
        <taxon>Pseudomonadati</taxon>
        <taxon>Bacteroidota</taxon>
        <taxon>Flavobacteriia</taxon>
        <taxon>Flavobacteriales</taxon>
        <taxon>Flavobacteriaceae</taxon>
        <taxon>Myroides</taxon>
    </lineage>
</organism>
<dbReference type="EMBL" id="SOAG01000008">
    <property type="protein sequence ID" value="TDS61522.1"/>
    <property type="molecule type" value="Genomic_DNA"/>
</dbReference>
<name>A0A4R7F0H6_9FLAO</name>
<evidence type="ECO:0000313" key="2">
    <source>
        <dbReference type="Proteomes" id="UP000295215"/>
    </source>
</evidence>